<dbReference type="AlphaFoldDB" id="A0A0G2AC70"/>
<accession>A0A0G2AC70</accession>
<sequence>MPLFPDTLPYAAKERWGYAAERTPKHMLHMTTGQASLPTNIYIPYAKASRCCVLRVSRRAAARPARRSPRFVAAVDEEQVGAGGE</sequence>
<protein>
    <submittedName>
        <fullName evidence="1">Uncharacterized protein</fullName>
    </submittedName>
</protein>
<reference evidence="1 2" key="1">
    <citation type="journal article" date="2015" name="Nature">
        <title>rRNA introns, odd ribosomes, and small enigmatic genomes across a large radiation of phyla.</title>
        <authorList>
            <person name="Brown C.T."/>
            <person name="Hug L.A."/>
            <person name="Thomas B.C."/>
            <person name="Sharon I."/>
            <person name="Castelle C.J."/>
            <person name="Singh A."/>
            <person name="Wilkins M.J."/>
            <person name="Williams K.H."/>
            <person name="Banfield J.F."/>
        </authorList>
    </citation>
    <scope>NUCLEOTIDE SEQUENCE [LARGE SCALE GENOMIC DNA]</scope>
</reference>
<evidence type="ECO:0000313" key="2">
    <source>
        <dbReference type="Proteomes" id="UP000034445"/>
    </source>
</evidence>
<name>A0A0G2AC70_9BACT</name>
<gene>
    <name evidence="1" type="ORF">UY74_C0055G0002</name>
</gene>
<organism evidence="1 2">
    <name type="scientific">Candidatus Kaiserbacteria bacterium GW2011_GWC2_52_8b</name>
    <dbReference type="NCBI Taxonomy" id="1618676"/>
    <lineage>
        <taxon>Bacteria</taxon>
        <taxon>Candidatus Kaiseribacteriota</taxon>
    </lineage>
</organism>
<dbReference type="Proteomes" id="UP000034445">
    <property type="component" value="Unassembled WGS sequence"/>
</dbReference>
<comment type="caution">
    <text evidence="1">The sequence shown here is derived from an EMBL/GenBank/DDBJ whole genome shotgun (WGS) entry which is preliminary data.</text>
</comment>
<evidence type="ECO:0000313" key="1">
    <source>
        <dbReference type="EMBL" id="KKW30019.1"/>
    </source>
</evidence>
<dbReference type="EMBL" id="LCRF01000055">
    <property type="protein sequence ID" value="KKW30019.1"/>
    <property type="molecule type" value="Genomic_DNA"/>
</dbReference>
<proteinExistence type="predicted"/>